<protein>
    <recommendedName>
        <fullName evidence="7">Exostosin GT47 domain-containing protein</fullName>
    </recommendedName>
</protein>
<dbReference type="PANTHER" id="PTHR11062">
    <property type="entry name" value="EXOSTOSIN HEPARAN SULFATE GLYCOSYLTRANSFERASE -RELATED"/>
    <property type="match status" value="1"/>
</dbReference>
<evidence type="ECO:0000256" key="3">
    <source>
        <dbReference type="ARBA" id="ARBA00022676"/>
    </source>
</evidence>
<sequence length="486" mass="55352">MSEKTSRSSRLLLSVMGFSMVSLVLSSFFLFHSVINPLLPSSVFELIVVGDERVYFNPEDGGYPIEPLVAPFSPSSIKDTYESKENTTEFRGNVDLMSGNNPACDKTKARLRVYMYDLSPEFHFGLLDWKEGPNLIWPDVSNPSLVPRYPGGLNLQHSVEYWLTLDLLSSNTKEIVRPCTVIRVKTPSEADVIFVPFFSSLSYNRHSKIDGKEKVSLDRKLQNKLVEYLTRRPEWRKSRGKDHVIVAHHPNSMLYARKKLGSARLVLADFGRYASKTANVEKDVIAPYKHVVNTISSNSSAPFEARPKLIFFQGAIFRKDGGAIRQELYYLLKDEKDVHFTFGSTQRSGVREASQGMGSSKFCLNVAGDTPSSNRLFDSIVSHCVPVIISDDIELPYEDVVDYSEFSVFVWASDAVKEGFLLNLLRGISRDEWTMMWERLKQVAHHFEYRYPSQPGDAVDMIWQAIARKESNVPSMKHTKRQYRMP</sequence>
<keyword evidence="4" id="KW-0735">Signal-anchor</keyword>
<dbReference type="GO" id="GO:0016757">
    <property type="term" value="F:glycosyltransferase activity"/>
    <property type="evidence" value="ECO:0007669"/>
    <property type="project" value="UniProtKB-KW"/>
</dbReference>
<proteinExistence type="inferred from homology"/>
<keyword evidence="6" id="KW-0812">Transmembrane</keyword>
<dbReference type="AlphaFoldDB" id="A0AAW1I6L4"/>
<evidence type="ECO:0000256" key="5">
    <source>
        <dbReference type="ARBA" id="ARBA00023034"/>
    </source>
</evidence>
<feature type="transmembrane region" description="Helical" evidence="6">
    <location>
        <begin position="12"/>
        <end position="31"/>
    </location>
</feature>
<evidence type="ECO:0000256" key="2">
    <source>
        <dbReference type="ARBA" id="ARBA00010271"/>
    </source>
</evidence>
<keyword evidence="3" id="KW-0808">Transferase</keyword>
<evidence type="ECO:0000256" key="6">
    <source>
        <dbReference type="SAM" id="Phobius"/>
    </source>
</evidence>
<evidence type="ECO:0000259" key="7">
    <source>
        <dbReference type="Pfam" id="PF03016"/>
    </source>
</evidence>
<dbReference type="PANTHER" id="PTHR11062:SF249">
    <property type="entry name" value="OS08G0438600 PROTEIN"/>
    <property type="match status" value="1"/>
</dbReference>
<dbReference type="EMBL" id="JBDFQZ010000010">
    <property type="protein sequence ID" value="KAK9684551.1"/>
    <property type="molecule type" value="Genomic_DNA"/>
</dbReference>
<reference evidence="8 9" key="1">
    <citation type="submission" date="2024-03" db="EMBL/GenBank/DDBJ databases">
        <title>WGS assembly of Saponaria officinalis var. Norfolk2.</title>
        <authorList>
            <person name="Jenkins J."/>
            <person name="Shu S."/>
            <person name="Grimwood J."/>
            <person name="Barry K."/>
            <person name="Goodstein D."/>
            <person name="Schmutz J."/>
            <person name="Leebens-Mack J."/>
            <person name="Osbourn A."/>
        </authorList>
    </citation>
    <scope>NUCLEOTIDE SEQUENCE [LARGE SCALE GENOMIC DNA]</scope>
    <source>
        <strain evidence="9">cv. Norfolk2</strain>
        <strain evidence="8">JIC</strain>
        <tissue evidence="8">Leaf</tissue>
    </source>
</reference>
<comment type="similarity">
    <text evidence="2">Belongs to the glycosyltransferase 47 family.</text>
</comment>
<dbReference type="InterPro" id="IPR040911">
    <property type="entry name" value="Exostosin_GT47"/>
</dbReference>
<evidence type="ECO:0000313" key="9">
    <source>
        <dbReference type="Proteomes" id="UP001443914"/>
    </source>
</evidence>
<organism evidence="8 9">
    <name type="scientific">Saponaria officinalis</name>
    <name type="common">Common soapwort</name>
    <name type="synonym">Lychnis saponaria</name>
    <dbReference type="NCBI Taxonomy" id="3572"/>
    <lineage>
        <taxon>Eukaryota</taxon>
        <taxon>Viridiplantae</taxon>
        <taxon>Streptophyta</taxon>
        <taxon>Embryophyta</taxon>
        <taxon>Tracheophyta</taxon>
        <taxon>Spermatophyta</taxon>
        <taxon>Magnoliopsida</taxon>
        <taxon>eudicotyledons</taxon>
        <taxon>Gunneridae</taxon>
        <taxon>Pentapetalae</taxon>
        <taxon>Caryophyllales</taxon>
        <taxon>Caryophyllaceae</taxon>
        <taxon>Caryophylleae</taxon>
        <taxon>Saponaria</taxon>
    </lineage>
</organism>
<keyword evidence="9" id="KW-1185">Reference proteome</keyword>
<feature type="domain" description="Exostosin GT47" evidence="7">
    <location>
        <begin position="109"/>
        <end position="423"/>
    </location>
</feature>
<dbReference type="Pfam" id="PF03016">
    <property type="entry name" value="Exostosin_GT47"/>
    <property type="match status" value="1"/>
</dbReference>
<name>A0AAW1I6L4_SAPOF</name>
<comment type="subcellular location">
    <subcellularLocation>
        <location evidence="1">Golgi apparatus membrane</location>
        <topology evidence="1">Single-pass type II membrane protein</topology>
    </subcellularLocation>
</comment>
<keyword evidence="6" id="KW-0472">Membrane</keyword>
<evidence type="ECO:0000313" key="8">
    <source>
        <dbReference type="EMBL" id="KAK9684553.1"/>
    </source>
</evidence>
<gene>
    <name evidence="8" type="ORF">RND81_10G217700</name>
</gene>
<evidence type="ECO:0000256" key="1">
    <source>
        <dbReference type="ARBA" id="ARBA00004323"/>
    </source>
</evidence>
<dbReference type="EMBL" id="JBDFQZ010000010">
    <property type="protein sequence ID" value="KAK9684552.1"/>
    <property type="molecule type" value="Genomic_DNA"/>
</dbReference>
<accession>A0AAW1I6L4</accession>
<comment type="caution">
    <text evidence="8">The sequence shown here is derived from an EMBL/GenBank/DDBJ whole genome shotgun (WGS) entry which is preliminary data.</text>
</comment>
<keyword evidence="6" id="KW-1133">Transmembrane helix</keyword>
<dbReference type="GO" id="GO:0000139">
    <property type="term" value="C:Golgi membrane"/>
    <property type="evidence" value="ECO:0007669"/>
    <property type="project" value="UniProtKB-SubCell"/>
</dbReference>
<dbReference type="InterPro" id="IPR004263">
    <property type="entry name" value="Exostosin"/>
</dbReference>
<evidence type="ECO:0000256" key="4">
    <source>
        <dbReference type="ARBA" id="ARBA00022968"/>
    </source>
</evidence>
<keyword evidence="5" id="KW-0333">Golgi apparatus</keyword>
<dbReference type="Proteomes" id="UP001443914">
    <property type="component" value="Unassembled WGS sequence"/>
</dbReference>
<keyword evidence="3" id="KW-0328">Glycosyltransferase</keyword>
<dbReference type="EMBL" id="JBDFQZ010000010">
    <property type="protein sequence ID" value="KAK9684553.1"/>
    <property type="molecule type" value="Genomic_DNA"/>
</dbReference>